<organism evidence="2 3">
    <name type="scientific">Rhodococcus jostii</name>
    <dbReference type="NCBI Taxonomy" id="132919"/>
    <lineage>
        <taxon>Bacteria</taxon>
        <taxon>Bacillati</taxon>
        <taxon>Actinomycetota</taxon>
        <taxon>Actinomycetes</taxon>
        <taxon>Mycobacteriales</taxon>
        <taxon>Nocardiaceae</taxon>
        <taxon>Rhodococcus</taxon>
    </lineage>
</organism>
<dbReference type="InterPro" id="IPR000383">
    <property type="entry name" value="Xaa-Pro-like_dom"/>
</dbReference>
<dbReference type="AlphaFoldDB" id="A0A1H5ERQ3"/>
<dbReference type="Pfam" id="PF02129">
    <property type="entry name" value="Peptidase_S15"/>
    <property type="match status" value="1"/>
</dbReference>
<evidence type="ECO:0000313" key="3">
    <source>
        <dbReference type="Proteomes" id="UP000183407"/>
    </source>
</evidence>
<reference evidence="3" key="1">
    <citation type="submission" date="2016-10" db="EMBL/GenBank/DDBJ databases">
        <authorList>
            <person name="Varghese N."/>
        </authorList>
    </citation>
    <scope>NUCLEOTIDE SEQUENCE [LARGE SCALE GENOMIC DNA]</scope>
    <source>
        <strain evidence="3">DSM 44719</strain>
    </source>
</reference>
<protein>
    <recommendedName>
        <fullName evidence="1">Xaa-Pro dipeptidyl-peptidase-like domain-containing protein</fullName>
    </recommendedName>
</protein>
<dbReference type="GO" id="GO:0016787">
    <property type="term" value="F:hydrolase activity"/>
    <property type="evidence" value="ECO:0007669"/>
    <property type="project" value="InterPro"/>
</dbReference>
<gene>
    <name evidence="2" type="ORF">SAMN04490220_6102</name>
</gene>
<evidence type="ECO:0000313" key="2">
    <source>
        <dbReference type="EMBL" id="SED93786.1"/>
    </source>
</evidence>
<dbReference type="PANTHER" id="PTHR47751">
    <property type="entry name" value="SUPERFAMILY HYDROLASE, PUTATIVE (AFU_ORTHOLOGUE AFUA_2G16580)-RELATED"/>
    <property type="match status" value="1"/>
</dbReference>
<proteinExistence type="predicted"/>
<accession>A0A1H5ERQ3</accession>
<dbReference type="SUPFAM" id="SSF53474">
    <property type="entry name" value="alpha/beta-Hydrolases"/>
    <property type="match status" value="1"/>
</dbReference>
<dbReference type="EMBL" id="FNTL01000004">
    <property type="protein sequence ID" value="SED93786.1"/>
    <property type="molecule type" value="Genomic_DNA"/>
</dbReference>
<name>A0A1H5ERQ3_RHOJO</name>
<dbReference type="InterPro" id="IPR051411">
    <property type="entry name" value="Polyketide_trans_af380"/>
</dbReference>
<dbReference type="Gene3D" id="1.10.10.800">
    <property type="match status" value="1"/>
</dbReference>
<sequence length="308" mass="33155">MATDRIETASVKALYWNIAADIYFPPNFDESKQYPAIISAHPIGSCKEQTSGNVYGTALADAGYVVIAFDASFQGASGGEPRFVEDPTQRVQDFSYVVDHLVTLPYVDDDRIGVLGICGGGGYSISAAMTERRIKVVGSLVGVNFGHLLHEAFSGYDPITTLEGIAAQRTAEARGAEPDVENLLPPTVDAAAGMGIDVVEATEYYKTGRGEKPNGSTRSLVSRRAAGYGWDAFAHAEVLLTQPLCVVVGDKPGAFGSYRDGLEIYRRAGCKNKQLVVAEGWSHYDLYDKPEPVGQALDALIPFYDKNL</sequence>
<dbReference type="RefSeq" id="WP_205415374.1">
    <property type="nucleotide sequence ID" value="NZ_FNTL01000004.1"/>
</dbReference>
<dbReference type="PANTHER" id="PTHR47751:SF1">
    <property type="entry name" value="SUPERFAMILY HYDROLASE, PUTATIVE (AFU_ORTHOLOGUE AFUA_2G16580)-RELATED"/>
    <property type="match status" value="1"/>
</dbReference>
<dbReference type="Gene3D" id="3.40.50.1820">
    <property type="entry name" value="alpha/beta hydrolase"/>
    <property type="match status" value="1"/>
</dbReference>
<dbReference type="InterPro" id="IPR029058">
    <property type="entry name" value="AB_hydrolase_fold"/>
</dbReference>
<evidence type="ECO:0000259" key="1">
    <source>
        <dbReference type="Pfam" id="PF02129"/>
    </source>
</evidence>
<feature type="domain" description="Xaa-Pro dipeptidyl-peptidase-like" evidence="1">
    <location>
        <begin position="18"/>
        <end position="141"/>
    </location>
</feature>
<dbReference type="Proteomes" id="UP000183407">
    <property type="component" value="Unassembled WGS sequence"/>
</dbReference>